<keyword evidence="5" id="KW-0325">Glycoprotein</keyword>
<keyword evidence="4" id="KW-1015">Disulfide bond</keyword>
<evidence type="ECO:0000256" key="6">
    <source>
        <dbReference type="ARBA" id="ARBA00039155"/>
    </source>
</evidence>
<dbReference type="EC" id="3.1.1.1" evidence="6"/>
<dbReference type="EMBL" id="CM000160">
    <property type="protein sequence ID" value="EDW96354.2"/>
    <property type="molecule type" value="Genomic_DNA"/>
</dbReference>
<dbReference type="KEGG" id="dya:Dyak_GE25781"/>
<feature type="domain" description="Carboxylesterase type B" evidence="7">
    <location>
        <begin position="11"/>
        <end position="531"/>
    </location>
</feature>
<dbReference type="Gene3D" id="3.40.50.1820">
    <property type="entry name" value="alpha/beta hydrolase"/>
    <property type="match status" value="1"/>
</dbReference>
<reference evidence="8 9" key="2">
    <citation type="journal article" date="2007" name="PLoS Biol.">
        <title>Principles of genome evolution in the Drosophila melanogaster species group.</title>
        <authorList>
            <person name="Ranz J.M."/>
            <person name="Maurin D."/>
            <person name="Chan Y.S."/>
            <person name="von Grotthuss M."/>
            <person name="Hillier L.W."/>
            <person name="Roote J."/>
            <person name="Ashburner M."/>
            <person name="Bergman C.M."/>
        </authorList>
    </citation>
    <scope>NUCLEOTIDE SEQUENCE [LARGE SCALE GENOMIC DNA]</scope>
    <source>
        <strain evidence="9">Tai18E2 / Tucson 14021-0261.01</strain>
    </source>
</reference>
<gene>
    <name evidence="8" type="primary">Dyak\GE25781</name>
    <name evidence="8" type="synonym">dyak_GLEANR_9383</name>
    <name evidence="8" type="synonym">GE25781</name>
    <name evidence="8" type="ORF">Dyak_GE25781</name>
</gene>
<keyword evidence="2" id="KW-0719">Serine esterase</keyword>
<evidence type="ECO:0000256" key="2">
    <source>
        <dbReference type="ARBA" id="ARBA00022487"/>
    </source>
</evidence>
<dbReference type="eggNOG" id="KOG1516">
    <property type="taxonomic scope" value="Eukaryota"/>
</dbReference>
<dbReference type="OrthoDB" id="19653at2759"/>
<evidence type="ECO:0000256" key="1">
    <source>
        <dbReference type="ARBA" id="ARBA00005964"/>
    </source>
</evidence>
<name>B4PRG6_DROYA</name>
<dbReference type="FunFam" id="3.40.50.1820:FF:000092">
    <property type="entry name" value="Carboxylic ester hydrolase"/>
    <property type="match status" value="1"/>
</dbReference>
<keyword evidence="9" id="KW-1185">Reference proteome</keyword>
<evidence type="ECO:0000256" key="4">
    <source>
        <dbReference type="ARBA" id="ARBA00023157"/>
    </source>
</evidence>
<organism evidence="8 9">
    <name type="scientific">Drosophila yakuba</name>
    <name type="common">Fruit fly</name>
    <dbReference type="NCBI Taxonomy" id="7245"/>
    <lineage>
        <taxon>Eukaryota</taxon>
        <taxon>Metazoa</taxon>
        <taxon>Ecdysozoa</taxon>
        <taxon>Arthropoda</taxon>
        <taxon>Hexapoda</taxon>
        <taxon>Insecta</taxon>
        <taxon>Pterygota</taxon>
        <taxon>Neoptera</taxon>
        <taxon>Endopterygota</taxon>
        <taxon>Diptera</taxon>
        <taxon>Brachycera</taxon>
        <taxon>Muscomorpha</taxon>
        <taxon>Ephydroidea</taxon>
        <taxon>Drosophilidae</taxon>
        <taxon>Drosophila</taxon>
        <taxon>Sophophora</taxon>
    </lineage>
</organism>
<dbReference type="SMR" id="B4PRG6"/>
<dbReference type="SUPFAM" id="SSF53474">
    <property type="entry name" value="alpha/beta-Hydrolases"/>
    <property type="match status" value="1"/>
</dbReference>
<proteinExistence type="inferred from homology"/>
<evidence type="ECO:0000313" key="9">
    <source>
        <dbReference type="Proteomes" id="UP000002282"/>
    </source>
</evidence>
<evidence type="ECO:0000313" key="8">
    <source>
        <dbReference type="EMBL" id="EDW96354.2"/>
    </source>
</evidence>
<accession>B4PRG6</accession>
<sequence>MMSESLETCELTLPVGKIKGVKRLSLYDDPYYSFEKVPFAKPPLGELRFRAPVPADPWSGILDCTHYAEKPTQRGLQTGVVEGGEDCLYLNVYSKKLKSDKPLPVMVYIYGGGFTVGEATRKLYGPDYFMAKDVILVTLNYRVDCLGFLSLKDPSLKVPGNAGLKDQVLALKWVKQYISNFNGDDSNITVFGDSAGGSSTHFMMCTNQTRGLFHKAIPMSGTVHNYWAINPTEDFAFRLAQQNGFTGENNDAKVLEYLLGVPATDLVNHSLILPEHQRNGLVFAFGPTVEPYVGEDCVVPKPPVEMARDAWSNDLPVMLGGTSFEGLFMYPAVSANPKALDDLSKDPLSLVPVEVREVSSEKESLEYSQRLIKAYFGDSPPSSALLMNMLDLHSYKTYWHGYNRTLNARLTYAKAPTYYYRFDFDSPNFNFYRTKFCGDKVKTGVAHADDLSYLFRNVGSWKLEKTSAEYRTIERMIGIWTAFAATSDPNCPEIGHLDWRPSTKDDSKRVINISSDVSIIDLPEYEKIQIWDSFYTRNPLI</sequence>
<dbReference type="Proteomes" id="UP000002282">
    <property type="component" value="Chromosome 3R"/>
</dbReference>
<dbReference type="InterPro" id="IPR002018">
    <property type="entry name" value="CarbesteraseB"/>
</dbReference>
<dbReference type="AlphaFoldDB" id="B4PRG6"/>
<dbReference type="InterPro" id="IPR029058">
    <property type="entry name" value="AB_hydrolase_fold"/>
</dbReference>
<evidence type="ECO:0000259" key="7">
    <source>
        <dbReference type="Pfam" id="PF00135"/>
    </source>
</evidence>
<dbReference type="Pfam" id="PF00135">
    <property type="entry name" value="COesterase"/>
    <property type="match status" value="1"/>
</dbReference>
<keyword evidence="3" id="KW-0378">Hydrolase</keyword>
<comment type="similarity">
    <text evidence="1">Belongs to the type-B carboxylesterase/lipase family.</text>
</comment>
<dbReference type="PANTHER" id="PTHR43142:SF1">
    <property type="entry name" value="CARBOXYLIC ESTER HYDROLASE"/>
    <property type="match status" value="1"/>
</dbReference>
<dbReference type="PANTHER" id="PTHR43142">
    <property type="entry name" value="CARBOXYLIC ESTER HYDROLASE"/>
    <property type="match status" value="1"/>
</dbReference>
<reference evidence="8 9" key="1">
    <citation type="journal article" date="2007" name="Nature">
        <title>Evolution of genes and genomes on the Drosophila phylogeny.</title>
        <authorList>
            <consortium name="Drosophila 12 Genomes Consortium"/>
            <person name="Clark A.G."/>
            <person name="Eisen M.B."/>
            <person name="Smith D.R."/>
            <person name="Bergman C.M."/>
            <person name="Oliver B."/>
            <person name="Markow T.A."/>
            <person name="Kaufman T.C."/>
            <person name="Kellis M."/>
            <person name="Gelbart W."/>
            <person name="Iyer V.N."/>
            <person name="Pollard D.A."/>
            <person name="Sackton T.B."/>
            <person name="Larracuente A.M."/>
            <person name="Singh N.D."/>
            <person name="Abad J.P."/>
            <person name="Abt D.N."/>
            <person name="Adryan B."/>
            <person name="Aguade M."/>
            <person name="Akashi H."/>
            <person name="Anderson W.W."/>
            <person name="Aquadro C.F."/>
            <person name="Ardell D.H."/>
            <person name="Arguello R."/>
            <person name="Artieri C.G."/>
            <person name="Barbash D.A."/>
            <person name="Barker D."/>
            <person name="Barsanti P."/>
            <person name="Batterham P."/>
            <person name="Batzoglou S."/>
            <person name="Begun D."/>
            <person name="Bhutkar A."/>
            <person name="Blanco E."/>
            <person name="Bosak S.A."/>
            <person name="Bradley R.K."/>
            <person name="Brand A.D."/>
            <person name="Brent M.R."/>
            <person name="Brooks A.N."/>
            <person name="Brown R.H."/>
            <person name="Butlin R.K."/>
            <person name="Caggese C."/>
            <person name="Calvi B.R."/>
            <person name="Bernardo de Carvalho A."/>
            <person name="Caspi A."/>
            <person name="Castrezana S."/>
            <person name="Celniker S.E."/>
            <person name="Chang J.L."/>
            <person name="Chapple C."/>
            <person name="Chatterji S."/>
            <person name="Chinwalla A."/>
            <person name="Civetta A."/>
            <person name="Clifton S.W."/>
            <person name="Comeron J.M."/>
            <person name="Costello J.C."/>
            <person name="Coyne J.A."/>
            <person name="Daub J."/>
            <person name="David R.G."/>
            <person name="Delcher A.L."/>
            <person name="Delehaunty K."/>
            <person name="Do C.B."/>
            <person name="Ebling H."/>
            <person name="Edwards K."/>
            <person name="Eickbush T."/>
            <person name="Evans J.D."/>
            <person name="Filipski A."/>
            <person name="Findeiss S."/>
            <person name="Freyhult E."/>
            <person name="Fulton L."/>
            <person name="Fulton R."/>
            <person name="Garcia A.C."/>
            <person name="Gardiner A."/>
            <person name="Garfield D.A."/>
            <person name="Garvin B.E."/>
            <person name="Gibson G."/>
            <person name="Gilbert D."/>
            <person name="Gnerre S."/>
            <person name="Godfrey J."/>
            <person name="Good R."/>
            <person name="Gotea V."/>
            <person name="Gravely B."/>
            <person name="Greenberg A.J."/>
            <person name="Griffiths-Jones S."/>
            <person name="Gross S."/>
            <person name="Guigo R."/>
            <person name="Gustafson E.A."/>
            <person name="Haerty W."/>
            <person name="Hahn M.W."/>
            <person name="Halligan D.L."/>
            <person name="Halpern A.L."/>
            <person name="Halter G.M."/>
            <person name="Han M.V."/>
            <person name="Heger A."/>
            <person name="Hillier L."/>
            <person name="Hinrichs A.S."/>
            <person name="Holmes I."/>
            <person name="Hoskins R.A."/>
            <person name="Hubisz M.J."/>
            <person name="Hultmark D."/>
            <person name="Huntley M.A."/>
            <person name="Jaffe D.B."/>
            <person name="Jagadeeshan S."/>
            <person name="Jeck W.R."/>
            <person name="Johnson J."/>
            <person name="Jones C.D."/>
            <person name="Jordan W.C."/>
            <person name="Karpen G.H."/>
            <person name="Kataoka E."/>
            <person name="Keightley P.D."/>
            <person name="Kheradpour P."/>
            <person name="Kirkness E.F."/>
            <person name="Koerich L.B."/>
            <person name="Kristiansen K."/>
            <person name="Kudrna D."/>
            <person name="Kulathinal R.J."/>
            <person name="Kumar S."/>
            <person name="Kwok R."/>
            <person name="Lander E."/>
            <person name="Langley C.H."/>
            <person name="Lapoint R."/>
            <person name="Lazzaro B.P."/>
            <person name="Lee S.J."/>
            <person name="Levesque L."/>
            <person name="Li R."/>
            <person name="Lin C.F."/>
            <person name="Lin M.F."/>
            <person name="Lindblad-Toh K."/>
            <person name="Llopart A."/>
            <person name="Long M."/>
            <person name="Low L."/>
            <person name="Lozovsky E."/>
            <person name="Lu J."/>
            <person name="Luo M."/>
            <person name="Machado C.A."/>
            <person name="Makalowski W."/>
            <person name="Marzo M."/>
            <person name="Matsuda M."/>
            <person name="Matzkin L."/>
            <person name="McAllister B."/>
            <person name="McBride C.S."/>
            <person name="McKernan B."/>
            <person name="McKernan K."/>
            <person name="Mendez-Lago M."/>
            <person name="Minx P."/>
            <person name="Mollenhauer M.U."/>
            <person name="Montooth K."/>
            <person name="Mount S.M."/>
            <person name="Mu X."/>
            <person name="Myers E."/>
            <person name="Negre B."/>
            <person name="Newfeld S."/>
            <person name="Nielsen R."/>
            <person name="Noor M.A."/>
            <person name="O'Grady P."/>
            <person name="Pachter L."/>
            <person name="Papaceit M."/>
            <person name="Parisi M.J."/>
            <person name="Parisi M."/>
            <person name="Parts L."/>
            <person name="Pedersen J.S."/>
            <person name="Pesole G."/>
            <person name="Phillippy A.M."/>
            <person name="Ponting C.P."/>
            <person name="Pop M."/>
            <person name="Porcelli D."/>
            <person name="Powell J.R."/>
            <person name="Prohaska S."/>
            <person name="Pruitt K."/>
            <person name="Puig M."/>
            <person name="Quesneville H."/>
            <person name="Ram K.R."/>
            <person name="Rand D."/>
            <person name="Rasmussen M.D."/>
            <person name="Reed L.K."/>
            <person name="Reenan R."/>
            <person name="Reily A."/>
            <person name="Remington K.A."/>
            <person name="Rieger T.T."/>
            <person name="Ritchie M.G."/>
            <person name="Robin C."/>
            <person name="Rogers Y.H."/>
            <person name="Rohde C."/>
            <person name="Rozas J."/>
            <person name="Rubenfield M.J."/>
            <person name="Ruiz A."/>
            <person name="Russo S."/>
            <person name="Salzberg S.L."/>
            <person name="Sanchez-Gracia A."/>
            <person name="Saranga D.J."/>
            <person name="Sato H."/>
            <person name="Schaeffer S.W."/>
            <person name="Schatz M.C."/>
            <person name="Schlenke T."/>
            <person name="Schwartz R."/>
            <person name="Segarra C."/>
            <person name="Singh R.S."/>
            <person name="Sirot L."/>
            <person name="Sirota M."/>
            <person name="Sisneros N.B."/>
            <person name="Smith C.D."/>
            <person name="Smith T.F."/>
            <person name="Spieth J."/>
            <person name="Stage D.E."/>
            <person name="Stark A."/>
            <person name="Stephan W."/>
            <person name="Strausberg R.L."/>
            <person name="Strempel S."/>
            <person name="Sturgill D."/>
            <person name="Sutton G."/>
            <person name="Sutton G.G."/>
            <person name="Tao W."/>
            <person name="Teichmann S."/>
            <person name="Tobari Y.N."/>
            <person name="Tomimura Y."/>
            <person name="Tsolas J.M."/>
            <person name="Valente V.L."/>
            <person name="Venter E."/>
            <person name="Venter J.C."/>
            <person name="Vicario S."/>
            <person name="Vieira F.G."/>
            <person name="Vilella A.J."/>
            <person name="Villasante A."/>
            <person name="Walenz B."/>
            <person name="Wang J."/>
            <person name="Wasserman M."/>
            <person name="Watts T."/>
            <person name="Wilson D."/>
            <person name="Wilson R.K."/>
            <person name="Wing R.A."/>
            <person name="Wolfner M.F."/>
            <person name="Wong A."/>
            <person name="Wong G.K."/>
            <person name="Wu C.I."/>
            <person name="Wu G."/>
            <person name="Yamamoto D."/>
            <person name="Yang H.P."/>
            <person name="Yang S.P."/>
            <person name="Yorke J.A."/>
            <person name="Yoshida K."/>
            <person name="Zdobnov E."/>
            <person name="Zhang P."/>
            <person name="Zhang Y."/>
            <person name="Zimin A.V."/>
            <person name="Baldwin J."/>
            <person name="Abdouelleil A."/>
            <person name="Abdulkadir J."/>
            <person name="Abebe A."/>
            <person name="Abera B."/>
            <person name="Abreu J."/>
            <person name="Acer S.C."/>
            <person name="Aftuck L."/>
            <person name="Alexander A."/>
            <person name="An P."/>
            <person name="Anderson E."/>
            <person name="Anderson S."/>
            <person name="Arachi H."/>
            <person name="Azer M."/>
            <person name="Bachantsang P."/>
            <person name="Barry A."/>
            <person name="Bayul T."/>
            <person name="Berlin A."/>
            <person name="Bessette D."/>
            <person name="Bloom T."/>
            <person name="Blye J."/>
            <person name="Boguslavskiy L."/>
            <person name="Bonnet C."/>
            <person name="Boukhgalter B."/>
            <person name="Bourzgui I."/>
            <person name="Brown A."/>
            <person name="Cahill P."/>
            <person name="Channer S."/>
            <person name="Cheshatsang Y."/>
            <person name="Chuda L."/>
            <person name="Citroen M."/>
            <person name="Collymore A."/>
            <person name="Cooke P."/>
            <person name="Costello M."/>
            <person name="D'Aco K."/>
            <person name="Daza R."/>
            <person name="De Haan G."/>
            <person name="DeGray S."/>
            <person name="DeMaso C."/>
            <person name="Dhargay N."/>
            <person name="Dooley K."/>
            <person name="Dooley E."/>
            <person name="Doricent M."/>
            <person name="Dorje P."/>
            <person name="Dorjee K."/>
            <person name="Dupes A."/>
            <person name="Elong R."/>
            <person name="Falk J."/>
            <person name="Farina A."/>
            <person name="Faro S."/>
            <person name="Ferguson D."/>
            <person name="Fisher S."/>
            <person name="Foley C.D."/>
            <person name="Franke A."/>
            <person name="Friedrich D."/>
            <person name="Gadbois L."/>
            <person name="Gearin G."/>
            <person name="Gearin C.R."/>
            <person name="Giannoukos G."/>
            <person name="Goode T."/>
            <person name="Graham J."/>
            <person name="Grandbois E."/>
            <person name="Grewal S."/>
            <person name="Gyaltsen K."/>
            <person name="Hafez N."/>
            <person name="Hagos B."/>
            <person name="Hall J."/>
            <person name="Henson C."/>
            <person name="Hollinger A."/>
            <person name="Honan T."/>
            <person name="Huard M.D."/>
            <person name="Hughes L."/>
            <person name="Hurhula B."/>
            <person name="Husby M.E."/>
            <person name="Kamat A."/>
            <person name="Kanga B."/>
            <person name="Kashin S."/>
            <person name="Khazanovich D."/>
            <person name="Kisner P."/>
            <person name="Lance K."/>
            <person name="Lara M."/>
            <person name="Lee W."/>
            <person name="Lennon N."/>
            <person name="Letendre F."/>
            <person name="LeVine R."/>
            <person name="Lipovsky A."/>
            <person name="Liu X."/>
            <person name="Liu J."/>
            <person name="Liu S."/>
            <person name="Lokyitsang T."/>
            <person name="Lokyitsang Y."/>
            <person name="Lubonja R."/>
            <person name="Lui A."/>
            <person name="MacDonald P."/>
            <person name="Magnisalis V."/>
            <person name="Maru K."/>
            <person name="Matthews C."/>
            <person name="McCusker W."/>
            <person name="McDonough S."/>
            <person name="Mehta T."/>
            <person name="Meldrim J."/>
            <person name="Meneus L."/>
            <person name="Mihai O."/>
            <person name="Mihalev A."/>
            <person name="Mihova T."/>
            <person name="Mittelman R."/>
            <person name="Mlenga V."/>
            <person name="Montmayeur A."/>
            <person name="Mulrain L."/>
            <person name="Navidi A."/>
            <person name="Naylor J."/>
            <person name="Negash T."/>
            <person name="Nguyen T."/>
            <person name="Nguyen N."/>
            <person name="Nicol R."/>
            <person name="Norbu C."/>
            <person name="Norbu N."/>
            <person name="Novod N."/>
            <person name="O'Neill B."/>
            <person name="Osman S."/>
            <person name="Markiewicz E."/>
            <person name="Oyono O.L."/>
            <person name="Patti C."/>
            <person name="Phunkhang P."/>
            <person name="Pierre F."/>
            <person name="Priest M."/>
            <person name="Raghuraman S."/>
            <person name="Rege F."/>
            <person name="Reyes R."/>
            <person name="Rise C."/>
            <person name="Rogov P."/>
            <person name="Ross K."/>
            <person name="Ryan E."/>
            <person name="Settipalli S."/>
            <person name="Shea T."/>
            <person name="Sherpa N."/>
            <person name="Shi L."/>
            <person name="Shih D."/>
            <person name="Sparrow T."/>
            <person name="Spaulding J."/>
            <person name="Stalker J."/>
            <person name="Stange-Thomann N."/>
            <person name="Stavropoulos S."/>
            <person name="Stone C."/>
            <person name="Strader C."/>
            <person name="Tesfaye S."/>
            <person name="Thomson T."/>
            <person name="Thoulutsang Y."/>
            <person name="Thoulutsang D."/>
            <person name="Topham K."/>
            <person name="Topping I."/>
            <person name="Tsamla T."/>
            <person name="Vassiliev H."/>
            <person name="Vo A."/>
            <person name="Wangchuk T."/>
            <person name="Wangdi T."/>
            <person name="Weiand M."/>
            <person name="Wilkinson J."/>
            <person name="Wilson A."/>
            <person name="Yadav S."/>
            <person name="Young G."/>
            <person name="Yu Q."/>
            <person name="Zembek L."/>
            <person name="Zhong D."/>
            <person name="Zimmer A."/>
            <person name="Zwirko Z."/>
            <person name="Jaffe D.B."/>
            <person name="Alvarez P."/>
            <person name="Brockman W."/>
            <person name="Butler J."/>
            <person name="Chin C."/>
            <person name="Gnerre S."/>
            <person name="Grabherr M."/>
            <person name="Kleber M."/>
            <person name="Mauceli E."/>
            <person name="MacCallum I."/>
        </authorList>
    </citation>
    <scope>NUCLEOTIDE SEQUENCE [LARGE SCALE GENOMIC DNA]</scope>
    <source>
        <strain evidence="9">Tai18E2 / Tucson 14021-0261.01</strain>
    </source>
</reference>
<dbReference type="GO" id="GO:0106435">
    <property type="term" value="F:carboxylesterase activity"/>
    <property type="evidence" value="ECO:0007669"/>
    <property type="project" value="UniProtKB-EC"/>
</dbReference>
<dbReference type="HOGENOM" id="CLU_006586_20_2_1"/>
<dbReference type="ESTHER" id="droya-b4prg6B">
    <property type="family name" value="Carb_B_Arthropoda"/>
</dbReference>
<protein>
    <recommendedName>
        <fullName evidence="6">carboxylesterase</fullName>
        <ecNumber evidence="6">3.1.1.1</ecNumber>
    </recommendedName>
</protein>
<evidence type="ECO:0000256" key="3">
    <source>
        <dbReference type="ARBA" id="ARBA00022801"/>
    </source>
</evidence>
<evidence type="ECO:0000256" key="5">
    <source>
        <dbReference type="ARBA" id="ARBA00023180"/>
    </source>
</evidence>